<dbReference type="Pfam" id="PF23292">
    <property type="entry name" value="SAND_ULT1"/>
    <property type="match status" value="1"/>
</dbReference>
<keyword evidence="4" id="KW-1185">Reference proteome</keyword>
<name>A0A068UHU7_COFCA</name>
<dbReference type="PANTHER" id="PTHR34053:SF4">
    <property type="entry name" value="PROTEIN ULTRAPETALA 2-LIKE"/>
    <property type="match status" value="1"/>
</dbReference>
<dbReference type="PhylomeDB" id="A0A068UHU7"/>
<evidence type="ECO:0000313" key="4">
    <source>
        <dbReference type="Proteomes" id="UP000295252"/>
    </source>
</evidence>
<dbReference type="InParanoid" id="A0A068UHU7"/>
<dbReference type="AlphaFoldDB" id="A0A068UHU7"/>
<gene>
    <name evidence="3" type="ORF">GSCOC_T00025164001</name>
</gene>
<feature type="domain" description="ULTRAPETALA1/2 SAND" evidence="1">
    <location>
        <begin position="12"/>
        <end position="105"/>
    </location>
</feature>
<dbReference type="EMBL" id="HG739111">
    <property type="protein sequence ID" value="CDP07784.1"/>
    <property type="molecule type" value="Genomic_DNA"/>
</dbReference>
<dbReference type="OrthoDB" id="660341at2759"/>
<feature type="domain" description="ULTRAPETALA1/2 zinc finger" evidence="2">
    <location>
        <begin position="118"/>
        <end position="215"/>
    </location>
</feature>
<dbReference type="GO" id="GO:0005634">
    <property type="term" value="C:nucleus"/>
    <property type="evidence" value="ECO:0007669"/>
    <property type="project" value="TreeGrafter"/>
</dbReference>
<dbReference type="Pfam" id="PF23293">
    <property type="entry name" value="zf_ULT1"/>
    <property type="match status" value="1"/>
</dbReference>
<dbReference type="InterPro" id="IPR020533">
    <property type="entry name" value="Developmental_reg_ULTRAPETALA"/>
</dbReference>
<accession>A0A068UHU7</accession>
<dbReference type="PANTHER" id="PTHR34053">
    <property type="entry name" value="PROTEIN ULTRAPETALA 1"/>
    <property type="match status" value="1"/>
</dbReference>
<evidence type="ECO:0000313" key="3">
    <source>
        <dbReference type="EMBL" id="CDP07784.1"/>
    </source>
</evidence>
<evidence type="ECO:0000259" key="1">
    <source>
        <dbReference type="Pfam" id="PF23292"/>
    </source>
</evidence>
<dbReference type="Proteomes" id="UP000295252">
    <property type="component" value="Chromosome IV"/>
</dbReference>
<dbReference type="InterPro" id="IPR057011">
    <property type="entry name" value="ULT1/2_SAND"/>
</dbReference>
<sequence length="217" mass="25587">MFTTQELKRFVGVLRMEENFLKIQCHSTHRRLGESCGILKVSTDGKLEIDCRCFPECPKVNLSPIQFGRHIGKNTAMDNWKNHVRVMDTKGKRVPLKKTCLLRYYTEKFHRPRRSNMHRDEFIRCSKCNKQRRFSLRDQKQCRIYHDASLKQDWQCSDMLTTIITCDDAEERNSRKSSRGCPRNPSCKGCVRCVCLGCSTCRFEDCECRSCREFYSN</sequence>
<dbReference type="GO" id="GO:0005829">
    <property type="term" value="C:cytosol"/>
    <property type="evidence" value="ECO:0007669"/>
    <property type="project" value="TreeGrafter"/>
</dbReference>
<dbReference type="OMA" id="RMSCNDA"/>
<evidence type="ECO:0008006" key="5">
    <source>
        <dbReference type="Google" id="ProtNLM"/>
    </source>
</evidence>
<evidence type="ECO:0000259" key="2">
    <source>
        <dbReference type="Pfam" id="PF23293"/>
    </source>
</evidence>
<dbReference type="Gramene" id="CDP07784">
    <property type="protein sequence ID" value="CDP07784"/>
    <property type="gene ID" value="GSCOC_T00025164001"/>
</dbReference>
<proteinExistence type="predicted"/>
<dbReference type="STRING" id="49390.A0A068UHU7"/>
<protein>
    <recommendedName>
        <fullName evidence="5">SAND domain-containing protein</fullName>
    </recommendedName>
</protein>
<reference evidence="4" key="1">
    <citation type="journal article" date="2014" name="Science">
        <title>The coffee genome provides insight into the convergent evolution of caffeine biosynthesis.</title>
        <authorList>
            <person name="Denoeud F."/>
            <person name="Carretero-Paulet L."/>
            <person name="Dereeper A."/>
            <person name="Droc G."/>
            <person name="Guyot R."/>
            <person name="Pietrella M."/>
            <person name="Zheng C."/>
            <person name="Alberti A."/>
            <person name="Anthony F."/>
            <person name="Aprea G."/>
            <person name="Aury J.M."/>
            <person name="Bento P."/>
            <person name="Bernard M."/>
            <person name="Bocs S."/>
            <person name="Campa C."/>
            <person name="Cenci A."/>
            <person name="Combes M.C."/>
            <person name="Crouzillat D."/>
            <person name="Da Silva C."/>
            <person name="Daddiego L."/>
            <person name="De Bellis F."/>
            <person name="Dussert S."/>
            <person name="Garsmeur O."/>
            <person name="Gayraud T."/>
            <person name="Guignon V."/>
            <person name="Jahn K."/>
            <person name="Jamilloux V."/>
            <person name="Joet T."/>
            <person name="Labadie K."/>
            <person name="Lan T."/>
            <person name="Leclercq J."/>
            <person name="Lepelley M."/>
            <person name="Leroy T."/>
            <person name="Li L.T."/>
            <person name="Librado P."/>
            <person name="Lopez L."/>
            <person name="Munoz A."/>
            <person name="Noel B."/>
            <person name="Pallavicini A."/>
            <person name="Perrotta G."/>
            <person name="Poncet V."/>
            <person name="Pot D."/>
            <person name="Priyono X."/>
            <person name="Rigoreau M."/>
            <person name="Rouard M."/>
            <person name="Rozas J."/>
            <person name="Tranchant-Dubreuil C."/>
            <person name="VanBuren R."/>
            <person name="Zhang Q."/>
            <person name="Andrade A.C."/>
            <person name="Argout X."/>
            <person name="Bertrand B."/>
            <person name="de Kochko A."/>
            <person name="Graziosi G."/>
            <person name="Henry R.J."/>
            <person name="Jayarama X."/>
            <person name="Ming R."/>
            <person name="Nagai C."/>
            <person name="Rounsley S."/>
            <person name="Sankoff D."/>
            <person name="Giuliano G."/>
            <person name="Albert V.A."/>
            <person name="Wincker P."/>
            <person name="Lashermes P."/>
        </authorList>
    </citation>
    <scope>NUCLEOTIDE SEQUENCE [LARGE SCALE GENOMIC DNA]</scope>
    <source>
        <strain evidence="4">cv. DH200-94</strain>
    </source>
</reference>
<dbReference type="InterPro" id="IPR057012">
    <property type="entry name" value="ULT1/2_Znf"/>
</dbReference>
<organism evidence="3 4">
    <name type="scientific">Coffea canephora</name>
    <name type="common">Robusta coffee</name>
    <dbReference type="NCBI Taxonomy" id="49390"/>
    <lineage>
        <taxon>Eukaryota</taxon>
        <taxon>Viridiplantae</taxon>
        <taxon>Streptophyta</taxon>
        <taxon>Embryophyta</taxon>
        <taxon>Tracheophyta</taxon>
        <taxon>Spermatophyta</taxon>
        <taxon>Magnoliopsida</taxon>
        <taxon>eudicotyledons</taxon>
        <taxon>Gunneridae</taxon>
        <taxon>Pentapetalae</taxon>
        <taxon>asterids</taxon>
        <taxon>lamiids</taxon>
        <taxon>Gentianales</taxon>
        <taxon>Rubiaceae</taxon>
        <taxon>Ixoroideae</taxon>
        <taxon>Gardenieae complex</taxon>
        <taxon>Bertiereae - Coffeeae clade</taxon>
        <taxon>Coffeeae</taxon>
        <taxon>Coffea</taxon>
    </lineage>
</organism>